<dbReference type="EMBL" id="CP144696">
    <property type="protein sequence ID" value="WVZ10779.1"/>
    <property type="molecule type" value="Genomic_DNA"/>
</dbReference>
<feature type="domain" description="ENTH" evidence="10">
    <location>
        <begin position="24"/>
        <end position="166"/>
    </location>
</feature>
<keyword evidence="12" id="KW-1185">Reference proteome</keyword>
<evidence type="ECO:0000256" key="5">
    <source>
        <dbReference type="ARBA" id="ARBA00023034"/>
    </source>
</evidence>
<dbReference type="InterPro" id="IPR048050">
    <property type="entry name" value="ANTH_N_plant"/>
</dbReference>
<dbReference type="InterPro" id="IPR045192">
    <property type="entry name" value="AP180-like"/>
</dbReference>
<evidence type="ECO:0000256" key="2">
    <source>
        <dbReference type="ARBA" id="ARBA00004555"/>
    </source>
</evidence>
<sequence length="225" mass="25360">MATLQSWRKAYGALKDTTKVGLAHVNSDYAELEVAVVKATNHIECPPKERHLRKILLATSSVRPRADVACCIHALSRRLAKTRNWTVALKTLIVIHRLLREGDPTLREEFLNFAQRGRILQLSKFRDDSSPKGGTTKRLSVGGEITTSIVHLWEKYGMVNAFHSTPPQCYVCFVREPDNNQEDQLSSRGNRREDCEGMGNHTKSAEKGESLRYDHQPMSQAATGY</sequence>
<reference evidence="11 12" key="1">
    <citation type="journal article" date="2023" name="Life. Sci Alliance">
        <title>Evolutionary insights into 3D genome organization and epigenetic landscape of Vigna mungo.</title>
        <authorList>
            <person name="Junaid A."/>
            <person name="Singh B."/>
            <person name="Bhatia S."/>
        </authorList>
    </citation>
    <scope>NUCLEOTIDE SEQUENCE [LARGE SCALE GENOMIC DNA]</scope>
    <source>
        <strain evidence="11">Urdbean</strain>
    </source>
</reference>
<keyword evidence="8" id="KW-0968">Cytoplasmic vesicle</keyword>
<dbReference type="InterPro" id="IPR011417">
    <property type="entry name" value="ANTH_dom"/>
</dbReference>
<dbReference type="SMART" id="SM00273">
    <property type="entry name" value="ENTH"/>
    <property type="match status" value="1"/>
</dbReference>
<dbReference type="PANTHER" id="PTHR22951">
    <property type="entry name" value="CLATHRIN ASSEMBLY PROTEIN"/>
    <property type="match status" value="1"/>
</dbReference>
<dbReference type="Gene3D" id="1.25.40.90">
    <property type="match status" value="1"/>
</dbReference>
<feature type="region of interest" description="Disordered" evidence="9">
    <location>
        <begin position="181"/>
        <end position="225"/>
    </location>
</feature>
<dbReference type="InterPro" id="IPR013809">
    <property type="entry name" value="ENTH"/>
</dbReference>
<name>A0AAQ3RWQ7_VIGMU</name>
<evidence type="ECO:0000256" key="9">
    <source>
        <dbReference type="SAM" id="MobiDB-lite"/>
    </source>
</evidence>
<dbReference type="GO" id="GO:0030136">
    <property type="term" value="C:clathrin-coated vesicle"/>
    <property type="evidence" value="ECO:0007669"/>
    <property type="project" value="UniProtKB-SubCell"/>
</dbReference>
<dbReference type="PROSITE" id="PS50942">
    <property type="entry name" value="ENTH"/>
    <property type="match status" value="1"/>
</dbReference>
<dbReference type="PANTHER" id="PTHR22951:SF89">
    <property type="entry name" value="OS05G0549000 PROTEIN"/>
    <property type="match status" value="1"/>
</dbReference>
<keyword evidence="6" id="KW-0472">Membrane</keyword>
<dbReference type="GO" id="GO:0005545">
    <property type="term" value="F:1-phosphatidylinositol binding"/>
    <property type="evidence" value="ECO:0007669"/>
    <property type="project" value="TreeGrafter"/>
</dbReference>
<comment type="subcellular location">
    <subcellularLocation>
        <location evidence="1">Cytoplasmic vesicle</location>
        <location evidence="1">Clathrin-coated vesicle</location>
    </subcellularLocation>
    <subcellularLocation>
        <location evidence="2">Golgi apparatus</location>
    </subcellularLocation>
    <subcellularLocation>
        <location evidence="3">Membrane</location>
        <location evidence="3">Clathrin-coated pit</location>
    </subcellularLocation>
</comment>
<evidence type="ECO:0000259" key="10">
    <source>
        <dbReference type="PROSITE" id="PS50942"/>
    </source>
</evidence>
<dbReference type="InterPro" id="IPR008942">
    <property type="entry name" value="ENTH_VHS"/>
</dbReference>
<keyword evidence="4" id="KW-0254">Endocytosis</keyword>
<dbReference type="GO" id="GO:0072583">
    <property type="term" value="P:clathrin-dependent endocytosis"/>
    <property type="evidence" value="ECO:0007669"/>
    <property type="project" value="InterPro"/>
</dbReference>
<organism evidence="11 12">
    <name type="scientific">Vigna mungo</name>
    <name type="common">Black gram</name>
    <name type="synonym">Phaseolus mungo</name>
    <dbReference type="NCBI Taxonomy" id="3915"/>
    <lineage>
        <taxon>Eukaryota</taxon>
        <taxon>Viridiplantae</taxon>
        <taxon>Streptophyta</taxon>
        <taxon>Embryophyta</taxon>
        <taxon>Tracheophyta</taxon>
        <taxon>Spermatophyta</taxon>
        <taxon>Magnoliopsida</taxon>
        <taxon>eudicotyledons</taxon>
        <taxon>Gunneridae</taxon>
        <taxon>Pentapetalae</taxon>
        <taxon>rosids</taxon>
        <taxon>fabids</taxon>
        <taxon>Fabales</taxon>
        <taxon>Fabaceae</taxon>
        <taxon>Papilionoideae</taxon>
        <taxon>50 kb inversion clade</taxon>
        <taxon>NPAAA clade</taxon>
        <taxon>indigoferoid/millettioid clade</taxon>
        <taxon>Phaseoleae</taxon>
        <taxon>Vigna</taxon>
    </lineage>
</organism>
<dbReference type="AlphaFoldDB" id="A0AAQ3RWQ7"/>
<dbReference type="CDD" id="cd03564">
    <property type="entry name" value="ANTH_N"/>
    <property type="match status" value="1"/>
</dbReference>
<dbReference type="GO" id="GO:0032050">
    <property type="term" value="F:clathrin heavy chain binding"/>
    <property type="evidence" value="ECO:0007669"/>
    <property type="project" value="TreeGrafter"/>
</dbReference>
<dbReference type="SUPFAM" id="SSF48464">
    <property type="entry name" value="ENTH/VHS domain"/>
    <property type="match status" value="1"/>
</dbReference>
<evidence type="ECO:0000256" key="7">
    <source>
        <dbReference type="ARBA" id="ARBA00023176"/>
    </source>
</evidence>
<dbReference type="Pfam" id="PF07651">
    <property type="entry name" value="ANTH"/>
    <property type="match status" value="1"/>
</dbReference>
<dbReference type="GO" id="GO:0048268">
    <property type="term" value="P:clathrin coat assembly"/>
    <property type="evidence" value="ECO:0007669"/>
    <property type="project" value="InterPro"/>
</dbReference>
<evidence type="ECO:0000313" key="11">
    <source>
        <dbReference type="EMBL" id="WVZ10779.1"/>
    </source>
</evidence>
<dbReference type="Proteomes" id="UP001374535">
    <property type="component" value="Chromosome 5"/>
</dbReference>
<evidence type="ECO:0000313" key="12">
    <source>
        <dbReference type="Proteomes" id="UP001374535"/>
    </source>
</evidence>
<dbReference type="GO" id="GO:0005794">
    <property type="term" value="C:Golgi apparatus"/>
    <property type="evidence" value="ECO:0007669"/>
    <property type="project" value="UniProtKB-SubCell"/>
</dbReference>
<accession>A0AAQ3RWQ7</accession>
<dbReference type="GO" id="GO:0005546">
    <property type="term" value="F:phosphatidylinositol-4,5-bisphosphate binding"/>
    <property type="evidence" value="ECO:0007669"/>
    <property type="project" value="TreeGrafter"/>
</dbReference>
<keyword evidence="5" id="KW-0333">Golgi apparatus</keyword>
<dbReference type="GO" id="GO:0005905">
    <property type="term" value="C:clathrin-coated pit"/>
    <property type="evidence" value="ECO:0007669"/>
    <property type="project" value="UniProtKB-SubCell"/>
</dbReference>
<evidence type="ECO:0000256" key="8">
    <source>
        <dbReference type="ARBA" id="ARBA00023329"/>
    </source>
</evidence>
<keyword evidence="7" id="KW-0168">Coated pit</keyword>
<feature type="compositionally biased region" description="Basic and acidic residues" evidence="9">
    <location>
        <begin position="203"/>
        <end position="215"/>
    </location>
</feature>
<dbReference type="GO" id="GO:0006900">
    <property type="term" value="P:vesicle budding from membrane"/>
    <property type="evidence" value="ECO:0007669"/>
    <property type="project" value="TreeGrafter"/>
</dbReference>
<evidence type="ECO:0000256" key="3">
    <source>
        <dbReference type="ARBA" id="ARBA00004600"/>
    </source>
</evidence>
<protein>
    <recommendedName>
        <fullName evidence="10">ENTH domain-containing protein</fullName>
    </recommendedName>
</protein>
<evidence type="ECO:0000256" key="6">
    <source>
        <dbReference type="ARBA" id="ARBA00023136"/>
    </source>
</evidence>
<proteinExistence type="predicted"/>
<evidence type="ECO:0000256" key="4">
    <source>
        <dbReference type="ARBA" id="ARBA00022583"/>
    </source>
</evidence>
<dbReference type="GO" id="GO:0000149">
    <property type="term" value="F:SNARE binding"/>
    <property type="evidence" value="ECO:0007669"/>
    <property type="project" value="TreeGrafter"/>
</dbReference>
<gene>
    <name evidence="11" type="ORF">V8G54_015309</name>
</gene>
<evidence type="ECO:0000256" key="1">
    <source>
        <dbReference type="ARBA" id="ARBA00004132"/>
    </source>
</evidence>